<dbReference type="EMBL" id="LR134318">
    <property type="protein sequence ID" value="VEF07822.1"/>
    <property type="molecule type" value="Genomic_DNA"/>
</dbReference>
<sequence length="1693" mass="190238">MALISTLTSTPKGVHYERIKTLIPDAIKDAPPQRLKSLKDSLTIPYTFQTLPATDHRQLKASIREHWQLQQTLDTTLNALQQDIEAFARPVLVQALKDRFAVDLDVDAAVLTLYAPETLIFGIDRNASRVRHATLLAAALHNFEEAETRENAFRSGSGIFTTDLNGTPRRHAITVEQFTALCRSLDLGAQYQTHLKALLTPADPAQGKALQSQSVAVEKSGLQVAALIARATADISQHGQSVINSLLNGEKNVRLHGLPVAAHRLRLFGLKLSGIVLFSAVAQKTLIQRLLATFLPKELQFLHEWSRRIPGMNDSLYEKYKLVSDVFANGPSAVTEEQSRRNDFYDQSRLVGPVIVYIPDDPQHPLKEYASLTAFMKVLISQLRETSYQQFFSRFVAQKDRPLFFRRVNERLREITWQQREPLSMGPWWRETAVENPNAEPVTVPISGNVWEQLYRQKRDKAISDARLIAVPTGDEDAKARWKRLVSYLDIGWNIFNFAVMLVPGMGEVMLGVMVAQLVADALEGIEDWSKGDRDEASAHFNSVILNFAQLALMSVGHVLPKGAVPVKPSPFVDGLQPVTMADGATKLWNPDLAPYEHDVSLSTGSKPDALGLHQHGGKQVLRVEDKHYVVEQNAQNGRHQIQHPTRAGAYAPTVEHNGAGAWKTELDRPMGWDKTRLMRRLNPQSAALSDTCIEQVMTVSGVDENALRRLHVEHEMPPPMLLDTLKRFEIHARIGQLEQQILDGAIDEGLAGYLPSLMTELPRWPESRAIELADPLPGGRQSVKYGFAEATPEHTLTVTPNQLQSGKLESLLLDALDDKEIEELLGKSMSSDKNIRHAALRDALAKQARKSRKKLFESQYTGVQRHADARVGRLQSDFPDLPTGVIEDLLKNADPEDLRFLKEKDRLPLRLREQVKAARRRVRVSRAYEGLYLEQMENADTRRLALSSCSELPGWSSSVRIEIRELGFNGDLNASIGAQDAPIRKVLVLDEDGRYNARDAQGLHLHGADDFYNSLLRALPDAQRQALGYDIFEGERLRRAILHKPMARESFAPVLLDYPLRKPAYDPYAMKLRGGMQGYIQPSTHSSELKLRVQWLYPTIDDAQIETLLDGFGAPNAATRVQELEQEFEHLDRSLRNWLNQPTRALSFSPEGAAELANRNKVYEAIRQCWRRTGPEGIDVPGITRPQALVLDNLPMAELLPGMPPLVANFDHVTMLSLGNCGLRLDQQYFLTAFSNLRRLSLFGNRLSAFPPLISDMKHLAELLLYDNQIVLDDAAVARLRTMKHLRGLKMDRNPLGQVPDVSQMPDLLILTLNDAGIDRWPVGTFATSRPRNFYLDLRNNRIRQLPTVAPGTASAEVIARTNISRTPPWLSSANLERLQQYIESVGLDPERSYPPQGMADNVVWAEGLDQAEWNARQSIWNAVEDEFNSEGFFNEIRKLTESADFRSNVPAYRVDLTAKVWRMLSAMEENSALREEIFAEAQVPTSCGDAGAQFFNAMGVKVLLHEVRSLARLDLVEAELAALARGKSRLDELGNIARRRVAERLAAGETFRRVVDGRVVGTIDEVEVHLAYMTDLAERLDLPWQSRGMLFRKLAGVTEQMIEEAYQRVIALEEGELLAPLLLEQPFWRTFVEKTYSDELGVLLEGLAGADDVTQFEAYRKRLQELTQQAIDRAKLQRVDLPFEVETDATT</sequence>
<evidence type="ECO:0000313" key="16">
    <source>
        <dbReference type="EMBL" id="VEF07822.1"/>
    </source>
</evidence>
<evidence type="ECO:0000256" key="10">
    <source>
        <dbReference type="ARBA" id="ARBA00022786"/>
    </source>
</evidence>
<name>A0A3S4NVS1_PSEFL</name>
<comment type="catalytic activity">
    <reaction evidence="1">
        <text>S-ubiquitinyl-[E2 ubiquitin-conjugating enzyme]-L-cysteine + [acceptor protein]-L-lysine = [E2 ubiquitin-conjugating enzyme]-L-cysteine + N(6)-ubiquitinyl-[acceptor protein]-L-lysine.</text>
        <dbReference type="EC" id="2.3.2.27"/>
    </reaction>
</comment>
<keyword evidence="9" id="KW-0677">Repeat</keyword>
<dbReference type="PANTHER" id="PTHR47114">
    <property type="match status" value="1"/>
</dbReference>
<dbReference type="InterPro" id="IPR051071">
    <property type="entry name" value="LRR-bact_E3_ubiq_ligases"/>
</dbReference>
<dbReference type="RefSeq" id="WP_126359644.1">
    <property type="nucleotide sequence ID" value="NZ_LR134318.1"/>
</dbReference>
<dbReference type="GO" id="GO:0030430">
    <property type="term" value="C:host cell cytoplasm"/>
    <property type="evidence" value="ECO:0007669"/>
    <property type="project" value="UniProtKB-SubCell"/>
</dbReference>
<evidence type="ECO:0000256" key="7">
    <source>
        <dbReference type="ARBA" id="ARBA00022614"/>
    </source>
</evidence>
<dbReference type="Proteomes" id="UP000281909">
    <property type="component" value="Chromosome"/>
</dbReference>
<evidence type="ECO:0000256" key="8">
    <source>
        <dbReference type="ARBA" id="ARBA00022679"/>
    </source>
</evidence>
<comment type="PTM">
    <text evidence="14">Ubiquitinated in the presence of host E1 ubiquitin-activating enzyme, E2 ubiquitin-conjugating enzyme and ubiquitin.</text>
</comment>
<dbReference type="InterPro" id="IPR029487">
    <property type="entry name" value="NEL_dom"/>
</dbReference>
<gene>
    <name evidence="16" type="ORF">NCTC9428_00572</name>
</gene>
<dbReference type="PROSITE" id="PS52053">
    <property type="entry name" value="NEL"/>
    <property type="match status" value="1"/>
</dbReference>
<dbReference type="Gene3D" id="1.20.58.360">
    <property type="entry name" value="Shigella T3SS effector IpaH defines"/>
    <property type="match status" value="1"/>
</dbReference>
<evidence type="ECO:0000256" key="13">
    <source>
        <dbReference type="ARBA" id="ARBA00023200"/>
    </source>
</evidence>
<accession>A0A3S4NVS1</accession>
<comment type="similarity">
    <text evidence="4 14">Belongs to the LRR-containing bacterial E3 ligase family.</text>
</comment>
<keyword evidence="10 14" id="KW-0833">Ubl conjugation pathway</keyword>
<protein>
    <recommendedName>
        <fullName evidence="5">RING-type E3 ubiquitin transferase</fullName>
        <ecNumber evidence="5">2.3.2.27</ecNumber>
    </recommendedName>
</protein>
<evidence type="ECO:0000256" key="12">
    <source>
        <dbReference type="ARBA" id="ARBA00023026"/>
    </source>
</evidence>
<dbReference type="GO" id="GO:0016567">
    <property type="term" value="P:protein ubiquitination"/>
    <property type="evidence" value="ECO:0007669"/>
    <property type="project" value="InterPro"/>
</dbReference>
<dbReference type="GO" id="GO:0005576">
    <property type="term" value="C:extracellular region"/>
    <property type="evidence" value="ECO:0007669"/>
    <property type="project" value="UniProtKB-SubCell"/>
</dbReference>
<evidence type="ECO:0000256" key="11">
    <source>
        <dbReference type="ARBA" id="ARBA00022843"/>
    </source>
</evidence>
<keyword evidence="6 14" id="KW-0964">Secreted</keyword>
<evidence type="ECO:0000256" key="9">
    <source>
        <dbReference type="ARBA" id="ARBA00022737"/>
    </source>
</evidence>
<feature type="active site" description="Glycyl thioester intermediate" evidence="14">
    <location>
        <position position="1489"/>
    </location>
</feature>
<evidence type="ECO:0000256" key="14">
    <source>
        <dbReference type="PROSITE-ProRule" id="PRU01398"/>
    </source>
</evidence>
<reference evidence="16 17" key="1">
    <citation type="submission" date="2018-12" db="EMBL/GenBank/DDBJ databases">
        <authorList>
            <consortium name="Pathogen Informatics"/>
        </authorList>
    </citation>
    <scope>NUCLEOTIDE SEQUENCE [LARGE SCALE GENOMIC DNA]</scope>
    <source>
        <strain evidence="16 17">NCTC9428</strain>
    </source>
</reference>
<dbReference type="InterPro" id="IPR032675">
    <property type="entry name" value="LRR_dom_sf"/>
</dbReference>
<dbReference type="Pfam" id="PF14496">
    <property type="entry name" value="NEL"/>
    <property type="match status" value="1"/>
</dbReference>
<evidence type="ECO:0000256" key="2">
    <source>
        <dbReference type="ARBA" id="ARBA00004192"/>
    </source>
</evidence>
<evidence type="ECO:0000256" key="1">
    <source>
        <dbReference type="ARBA" id="ARBA00000900"/>
    </source>
</evidence>
<keyword evidence="13 14" id="KW-1035">Host cytoplasm</keyword>
<dbReference type="Pfam" id="PF20178">
    <property type="entry name" value="ToxA_N"/>
    <property type="match status" value="2"/>
</dbReference>
<keyword evidence="7" id="KW-0433">Leucine-rich repeat</keyword>
<comment type="subcellular location">
    <subcellularLocation>
        <location evidence="2">Host cytoplasm</location>
    </subcellularLocation>
    <subcellularLocation>
        <location evidence="3">Secreted</location>
    </subcellularLocation>
</comment>
<dbReference type="SUPFAM" id="SSF52058">
    <property type="entry name" value="L domain-like"/>
    <property type="match status" value="1"/>
</dbReference>
<proteinExistence type="inferred from homology"/>
<dbReference type="EC" id="2.3.2.27" evidence="5"/>
<evidence type="ECO:0000256" key="6">
    <source>
        <dbReference type="ARBA" id="ARBA00022525"/>
    </source>
</evidence>
<evidence type="ECO:0000256" key="3">
    <source>
        <dbReference type="ARBA" id="ARBA00004613"/>
    </source>
</evidence>
<evidence type="ECO:0000313" key="17">
    <source>
        <dbReference type="Proteomes" id="UP000281909"/>
    </source>
</evidence>
<dbReference type="PANTHER" id="PTHR47114:SF2">
    <property type="entry name" value="OLIGODENDROCYTE-MYELIN GLYCOPROTEIN"/>
    <property type="match status" value="1"/>
</dbReference>
<keyword evidence="12" id="KW-0843">Virulence</keyword>
<organism evidence="16 17">
    <name type="scientific">Pseudomonas fluorescens</name>
    <dbReference type="NCBI Taxonomy" id="294"/>
    <lineage>
        <taxon>Bacteria</taxon>
        <taxon>Pseudomonadati</taxon>
        <taxon>Pseudomonadota</taxon>
        <taxon>Gammaproteobacteria</taxon>
        <taxon>Pseudomonadales</taxon>
        <taxon>Pseudomonadaceae</taxon>
        <taxon>Pseudomonas</taxon>
    </lineage>
</organism>
<dbReference type="GO" id="GO:0061630">
    <property type="term" value="F:ubiquitin protein ligase activity"/>
    <property type="evidence" value="ECO:0007669"/>
    <property type="project" value="UniProtKB-EC"/>
</dbReference>
<keyword evidence="8 14" id="KW-0808">Transferase</keyword>
<dbReference type="InterPro" id="IPR046673">
    <property type="entry name" value="ToxA_N"/>
</dbReference>
<keyword evidence="11 14" id="KW-0832">Ubl conjugation</keyword>
<evidence type="ECO:0000256" key="5">
    <source>
        <dbReference type="ARBA" id="ARBA00012483"/>
    </source>
</evidence>
<dbReference type="Gene3D" id="3.80.10.10">
    <property type="entry name" value="Ribonuclease Inhibitor"/>
    <property type="match status" value="1"/>
</dbReference>
<dbReference type="OrthoDB" id="1467561at2"/>
<keyword evidence="16" id="KW-0436">Ligase</keyword>
<dbReference type="GO" id="GO:0016874">
    <property type="term" value="F:ligase activity"/>
    <property type="evidence" value="ECO:0007669"/>
    <property type="project" value="UniProtKB-KW"/>
</dbReference>
<evidence type="ECO:0000259" key="15">
    <source>
        <dbReference type="PROSITE" id="PS52053"/>
    </source>
</evidence>
<evidence type="ECO:0000256" key="4">
    <source>
        <dbReference type="ARBA" id="ARBA00009868"/>
    </source>
</evidence>
<feature type="domain" description="NEL" evidence="15">
    <location>
        <begin position="1398"/>
        <end position="1693"/>
    </location>
</feature>